<evidence type="ECO:0000256" key="4">
    <source>
        <dbReference type="ARBA" id="ARBA00022691"/>
    </source>
</evidence>
<dbReference type="InterPro" id="IPR029063">
    <property type="entry name" value="SAM-dependent_MTases_sf"/>
</dbReference>
<evidence type="ECO:0000256" key="5">
    <source>
        <dbReference type="ARBA" id="ARBA00047942"/>
    </source>
</evidence>
<dbReference type="EC" id="2.1.1.72" evidence="1"/>
<evidence type="ECO:0000313" key="7">
    <source>
        <dbReference type="Proteomes" id="UP000609651"/>
    </source>
</evidence>
<reference evidence="6 7" key="1">
    <citation type="journal article" date="2020" name="Syst. Appl. Microbiol.">
        <title>Alienimonas chondri sp. nov., a novel planctomycete isolated from the biofilm of the red alga Chondrus crispus.</title>
        <authorList>
            <person name="Vitorino I."/>
            <person name="Albuquerque L."/>
            <person name="Wiegand S."/>
            <person name="Kallscheuer N."/>
            <person name="da Costa M.S."/>
            <person name="Lobo-da-Cunha A."/>
            <person name="Jogler C."/>
            <person name="Lage O.M."/>
        </authorList>
    </citation>
    <scope>NUCLEOTIDE SEQUENCE [LARGE SCALE GENOMIC DNA]</scope>
    <source>
        <strain evidence="6 7">LzC2</strain>
    </source>
</reference>
<dbReference type="Gene3D" id="3.40.50.150">
    <property type="entry name" value="Vaccinia Virus protein VP39"/>
    <property type="match status" value="1"/>
</dbReference>
<dbReference type="RefSeq" id="WP_206678780.1">
    <property type="nucleotide sequence ID" value="NZ_WTPX01000155.1"/>
</dbReference>
<keyword evidence="2" id="KW-0489">Methyltransferase</keyword>
<dbReference type="InterPro" id="IPR002052">
    <property type="entry name" value="DNA_methylase_N6_adenine_CS"/>
</dbReference>
<evidence type="ECO:0000256" key="1">
    <source>
        <dbReference type="ARBA" id="ARBA00011900"/>
    </source>
</evidence>
<name>A0ABX1VI11_9PLAN</name>
<organism evidence="6 7">
    <name type="scientific">Alienimonas chondri</name>
    <dbReference type="NCBI Taxonomy" id="2681879"/>
    <lineage>
        <taxon>Bacteria</taxon>
        <taxon>Pseudomonadati</taxon>
        <taxon>Planctomycetota</taxon>
        <taxon>Planctomycetia</taxon>
        <taxon>Planctomycetales</taxon>
        <taxon>Planctomycetaceae</taxon>
        <taxon>Alienimonas</taxon>
    </lineage>
</organism>
<dbReference type="EMBL" id="WTPX01000155">
    <property type="protein sequence ID" value="NNJ27457.1"/>
    <property type="molecule type" value="Genomic_DNA"/>
</dbReference>
<evidence type="ECO:0000256" key="2">
    <source>
        <dbReference type="ARBA" id="ARBA00022603"/>
    </source>
</evidence>
<gene>
    <name evidence="6" type="ORF">LzC2_35620</name>
</gene>
<proteinExistence type="predicted"/>
<dbReference type="SUPFAM" id="SSF53335">
    <property type="entry name" value="S-adenosyl-L-methionine-dependent methyltransferases"/>
    <property type="match status" value="1"/>
</dbReference>
<keyword evidence="7" id="KW-1185">Reference proteome</keyword>
<accession>A0ABX1VI11</accession>
<protein>
    <recommendedName>
        <fullName evidence="1">site-specific DNA-methyltransferase (adenine-specific)</fullName>
        <ecNumber evidence="1">2.1.1.72</ecNumber>
    </recommendedName>
</protein>
<evidence type="ECO:0000313" key="6">
    <source>
        <dbReference type="EMBL" id="NNJ27457.1"/>
    </source>
</evidence>
<keyword evidence="3" id="KW-0808">Transferase</keyword>
<comment type="caution">
    <text evidence="6">The sequence shown here is derived from an EMBL/GenBank/DDBJ whole genome shotgun (WGS) entry which is preliminary data.</text>
</comment>
<keyword evidence="4" id="KW-0949">S-adenosyl-L-methionine</keyword>
<dbReference type="InterPro" id="IPR012327">
    <property type="entry name" value="MeTrfase_D12"/>
</dbReference>
<evidence type="ECO:0000256" key="3">
    <source>
        <dbReference type="ARBA" id="ARBA00022679"/>
    </source>
</evidence>
<comment type="catalytic activity">
    <reaction evidence="5">
        <text>a 2'-deoxyadenosine in DNA + S-adenosyl-L-methionine = an N(6)-methyl-2'-deoxyadenosine in DNA + S-adenosyl-L-homocysteine + H(+)</text>
        <dbReference type="Rhea" id="RHEA:15197"/>
        <dbReference type="Rhea" id="RHEA-COMP:12418"/>
        <dbReference type="Rhea" id="RHEA-COMP:12419"/>
        <dbReference type="ChEBI" id="CHEBI:15378"/>
        <dbReference type="ChEBI" id="CHEBI:57856"/>
        <dbReference type="ChEBI" id="CHEBI:59789"/>
        <dbReference type="ChEBI" id="CHEBI:90615"/>
        <dbReference type="ChEBI" id="CHEBI:90616"/>
        <dbReference type="EC" id="2.1.1.72"/>
    </reaction>
</comment>
<sequence>MPAAARPLLLSDRPMPDCVRDYPMMRYMGSKFRLLPWLHEVLGELEFASALDAFSGSGCVGFLLKAMNKRVTSADFLAFPIEIATATVANPGVRVSEEEAERLMEYDPKHRHFIEHTFTGIFYTPTELRFLDRVSWNIRKLTDPIKRSIATAALIRSCAKRQPRGVFTVAGDPARYKDGRRDLRLSLREHFREHLAKYNETAFDNGHKNRAVRSDVFDLDPTGIDLVYLDPPYVPRSDDNCYIKRYHFLEGLACYWHGVEIMESTRVKKIAKPYTPFSYRRTAHDAFDRMFQRFADSVTVLSYSSNGYPDLDEIVRLLSRYHSSVSVVGRPHRYHFGTHRSASRNEVTEYLIVGKR</sequence>
<dbReference type="PRINTS" id="PR00505">
    <property type="entry name" value="D12N6MTFRASE"/>
</dbReference>
<dbReference type="Proteomes" id="UP000609651">
    <property type="component" value="Unassembled WGS sequence"/>
</dbReference>
<dbReference type="PROSITE" id="PS00092">
    <property type="entry name" value="N6_MTASE"/>
    <property type="match status" value="1"/>
</dbReference>
<dbReference type="Pfam" id="PF02086">
    <property type="entry name" value="MethyltransfD12"/>
    <property type="match status" value="1"/>
</dbReference>